<evidence type="ECO:0000259" key="1">
    <source>
        <dbReference type="Pfam" id="PF00089"/>
    </source>
</evidence>
<dbReference type="InterPro" id="IPR001254">
    <property type="entry name" value="Trypsin_dom"/>
</dbReference>
<proteinExistence type="predicted"/>
<dbReference type="WBParaSite" id="nRc.2.0.1.t16724-RA">
    <property type="protein sequence ID" value="nRc.2.0.1.t16724-RA"/>
    <property type="gene ID" value="nRc.2.0.1.g16724"/>
</dbReference>
<evidence type="ECO:0000313" key="2">
    <source>
        <dbReference type="Proteomes" id="UP000887565"/>
    </source>
</evidence>
<dbReference type="Proteomes" id="UP000887565">
    <property type="component" value="Unplaced"/>
</dbReference>
<dbReference type="GO" id="GO:0006508">
    <property type="term" value="P:proteolysis"/>
    <property type="evidence" value="ECO:0007669"/>
    <property type="project" value="InterPro"/>
</dbReference>
<keyword evidence="2" id="KW-1185">Reference proteome</keyword>
<dbReference type="Gene3D" id="2.40.10.10">
    <property type="entry name" value="Trypsin-like serine proteases"/>
    <property type="match status" value="1"/>
</dbReference>
<dbReference type="Pfam" id="PF00089">
    <property type="entry name" value="Trypsin"/>
    <property type="match status" value="1"/>
</dbReference>
<dbReference type="InterPro" id="IPR043504">
    <property type="entry name" value="Peptidase_S1_PA_chymotrypsin"/>
</dbReference>
<protein>
    <submittedName>
        <fullName evidence="3">Peptidase S1 domain-containing protein</fullName>
    </submittedName>
</protein>
<name>A0A915ITL6_ROMCU</name>
<sequence length="59" mass="6794">MQSRYFLVGMVSWGEGCAEKNKPDIFISIVDYFDVVIVVAKWFEKIFCNVEPSDGKDEL</sequence>
<reference evidence="3" key="1">
    <citation type="submission" date="2022-11" db="UniProtKB">
        <authorList>
            <consortium name="WormBaseParasite"/>
        </authorList>
    </citation>
    <scope>IDENTIFICATION</scope>
</reference>
<dbReference type="SUPFAM" id="SSF50494">
    <property type="entry name" value="Trypsin-like serine proteases"/>
    <property type="match status" value="1"/>
</dbReference>
<dbReference type="InterPro" id="IPR009003">
    <property type="entry name" value="Peptidase_S1_PA"/>
</dbReference>
<dbReference type="GO" id="GO:0004252">
    <property type="term" value="F:serine-type endopeptidase activity"/>
    <property type="evidence" value="ECO:0007669"/>
    <property type="project" value="InterPro"/>
</dbReference>
<evidence type="ECO:0000313" key="3">
    <source>
        <dbReference type="WBParaSite" id="nRc.2.0.1.t16724-RA"/>
    </source>
</evidence>
<accession>A0A915ITL6</accession>
<dbReference type="AlphaFoldDB" id="A0A915ITL6"/>
<organism evidence="2 3">
    <name type="scientific">Romanomermis culicivorax</name>
    <name type="common">Nematode worm</name>
    <dbReference type="NCBI Taxonomy" id="13658"/>
    <lineage>
        <taxon>Eukaryota</taxon>
        <taxon>Metazoa</taxon>
        <taxon>Ecdysozoa</taxon>
        <taxon>Nematoda</taxon>
        <taxon>Enoplea</taxon>
        <taxon>Dorylaimia</taxon>
        <taxon>Mermithida</taxon>
        <taxon>Mermithoidea</taxon>
        <taxon>Mermithidae</taxon>
        <taxon>Romanomermis</taxon>
    </lineage>
</organism>
<feature type="domain" description="Peptidase S1" evidence="1">
    <location>
        <begin position="6"/>
        <end position="35"/>
    </location>
</feature>